<evidence type="ECO:0000313" key="2">
    <source>
        <dbReference type="EMBL" id="RGI66726.1"/>
    </source>
</evidence>
<dbReference type="EMBL" id="QSOB01000016">
    <property type="protein sequence ID" value="RGI66726.1"/>
    <property type="molecule type" value="Genomic_DNA"/>
</dbReference>
<keyword evidence="2" id="KW-0378">Hydrolase</keyword>
<sequence length="258" mass="29785">MARRNWTREETILAMDLYTRIPFSQIGKNNQEIIQLSHIINRTPDALALKMANLAHYDSELQARKVSGMSHTSKLDKIIYDEYSNNIEELSFTAQSILADMQHTSVDTLLSELQLYDIPAGVDKDYQAKIRIGQYFFRMSGLMSYGNACCVTGLRNKELLVASHIKPWRVSDEKTERTNPSNGLCLNAMHDKAFDRGLITIDKDFHIINSRYLEEAVMDENTRQWFDYYNGKEIVLPDKFLPGKEFIEYHNDVIFQGA</sequence>
<proteinExistence type="predicted"/>
<dbReference type="Proteomes" id="UP000260642">
    <property type="component" value="Unassembled WGS sequence"/>
</dbReference>
<name>A0A3E4E7I0_9FIRM</name>
<keyword evidence="2" id="KW-0540">Nuclease</keyword>
<gene>
    <name evidence="2" type="ORF">DXD95_11215</name>
</gene>
<feature type="domain" description="HNH nuclease" evidence="1">
    <location>
        <begin position="149"/>
        <end position="202"/>
    </location>
</feature>
<dbReference type="RefSeq" id="WP_117482808.1">
    <property type="nucleotide sequence ID" value="NZ_CP100127.1"/>
</dbReference>
<dbReference type="AlphaFoldDB" id="A0A3E4E7I0"/>
<dbReference type="Pfam" id="PF13391">
    <property type="entry name" value="HNH_2"/>
    <property type="match status" value="1"/>
</dbReference>
<dbReference type="InterPro" id="IPR003615">
    <property type="entry name" value="HNH_nuc"/>
</dbReference>
<dbReference type="GO" id="GO:0004519">
    <property type="term" value="F:endonuclease activity"/>
    <property type="evidence" value="ECO:0007669"/>
    <property type="project" value="UniProtKB-KW"/>
</dbReference>
<evidence type="ECO:0000313" key="3">
    <source>
        <dbReference type="Proteomes" id="UP000260642"/>
    </source>
</evidence>
<comment type="caution">
    <text evidence="2">The sequence shown here is derived from an EMBL/GenBank/DDBJ whole genome shotgun (WGS) entry which is preliminary data.</text>
</comment>
<keyword evidence="2" id="KW-0255">Endonuclease</keyword>
<accession>A0A3E4E7I0</accession>
<evidence type="ECO:0000259" key="1">
    <source>
        <dbReference type="Pfam" id="PF13391"/>
    </source>
</evidence>
<protein>
    <submittedName>
        <fullName evidence="2">HNH endonuclease</fullName>
    </submittedName>
</protein>
<reference evidence="2 3" key="1">
    <citation type="submission" date="2018-08" db="EMBL/GenBank/DDBJ databases">
        <title>A genome reference for cultivated species of the human gut microbiota.</title>
        <authorList>
            <person name="Zou Y."/>
            <person name="Xue W."/>
            <person name="Luo G."/>
        </authorList>
    </citation>
    <scope>NUCLEOTIDE SEQUENCE [LARGE SCALE GENOMIC DNA]</scope>
    <source>
        <strain evidence="2 3">TM10-3</strain>
    </source>
</reference>
<organism evidence="2 3">
    <name type="scientific">Agathobacter rectalis</name>
    <dbReference type="NCBI Taxonomy" id="39491"/>
    <lineage>
        <taxon>Bacteria</taxon>
        <taxon>Bacillati</taxon>
        <taxon>Bacillota</taxon>
        <taxon>Clostridia</taxon>
        <taxon>Lachnospirales</taxon>
        <taxon>Lachnospiraceae</taxon>
        <taxon>Agathobacter</taxon>
    </lineage>
</organism>